<comment type="caution">
    <text evidence="4">The sequence shown here is derived from an EMBL/GenBank/DDBJ whole genome shotgun (WGS) entry which is preliminary data.</text>
</comment>
<dbReference type="PANTHER" id="PTHR43201">
    <property type="entry name" value="ACYL-COA SYNTHETASE"/>
    <property type="match status" value="1"/>
</dbReference>
<proteinExistence type="inferred from homology"/>
<dbReference type="InterPro" id="IPR045851">
    <property type="entry name" value="AMP-bd_C_sf"/>
</dbReference>
<gene>
    <name evidence="4" type="ORF">DCK97_04230</name>
</gene>
<accession>A0A3B9IH29</accession>
<feature type="non-terminal residue" evidence="4">
    <location>
        <position position="1"/>
    </location>
</feature>
<keyword evidence="2 4" id="KW-0436">Ligase</keyword>
<evidence type="ECO:0000256" key="2">
    <source>
        <dbReference type="ARBA" id="ARBA00022598"/>
    </source>
</evidence>
<evidence type="ECO:0000259" key="3">
    <source>
        <dbReference type="Pfam" id="PF13193"/>
    </source>
</evidence>
<evidence type="ECO:0000313" key="4">
    <source>
        <dbReference type="EMBL" id="HAE46607.1"/>
    </source>
</evidence>
<dbReference type="Gene3D" id="3.30.300.30">
    <property type="match status" value="1"/>
</dbReference>
<dbReference type="PANTHER" id="PTHR43201:SF5">
    <property type="entry name" value="MEDIUM-CHAIN ACYL-COA LIGASE ACSF2, MITOCHONDRIAL"/>
    <property type="match status" value="1"/>
</dbReference>
<dbReference type="GO" id="GO:0006631">
    <property type="term" value="P:fatty acid metabolic process"/>
    <property type="evidence" value="ECO:0007669"/>
    <property type="project" value="TreeGrafter"/>
</dbReference>
<dbReference type="InterPro" id="IPR042099">
    <property type="entry name" value="ANL_N_sf"/>
</dbReference>
<dbReference type="EMBL" id="DMAI01000068">
    <property type="protein sequence ID" value="HAE46607.1"/>
    <property type="molecule type" value="Genomic_DNA"/>
</dbReference>
<dbReference type="Proteomes" id="UP000257706">
    <property type="component" value="Unassembled WGS sequence"/>
</dbReference>
<organism evidence="4 5">
    <name type="scientific">Tistrella mobilis</name>
    <dbReference type="NCBI Taxonomy" id="171437"/>
    <lineage>
        <taxon>Bacteria</taxon>
        <taxon>Pseudomonadati</taxon>
        <taxon>Pseudomonadota</taxon>
        <taxon>Alphaproteobacteria</taxon>
        <taxon>Geminicoccales</taxon>
        <taxon>Geminicoccaceae</taxon>
        <taxon>Tistrella</taxon>
    </lineage>
</organism>
<evidence type="ECO:0000313" key="5">
    <source>
        <dbReference type="Proteomes" id="UP000257706"/>
    </source>
</evidence>
<name>A0A3B9IH29_9PROT</name>
<feature type="domain" description="AMP-binding enzyme C-terminal" evidence="3">
    <location>
        <begin position="106"/>
        <end position="181"/>
    </location>
</feature>
<dbReference type="Pfam" id="PF13193">
    <property type="entry name" value="AMP-binding_C"/>
    <property type="match status" value="1"/>
</dbReference>
<dbReference type="SUPFAM" id="SSF56801">
    <property type="entry name" value="Acetyl-CoA synthetase-like"/>
    <property type="match status" value="1"/>
</dbReference>
<comment type="similarity">
    <text evidence="1">Belongs to the ATP-dependent AMP-binding enzyme family.</text>
</comment>
<protein>
    <submittedName>
        <fullName evidence="4">Long-chain fatty acid--CoA ligase</fullName>
    </submittedName>
</protein>
<sequence length="203" mass="22090">PASAAVIGVGELPAGLSKRQSSGCAVRLVDWDDTEVPDGVPGEATIRSPSLFSGYWNNPEATAEDFRGGWFHMGDMFVRNPDGSLDFVDRRKYLIKSGGENVYPAEIERLILAGADIREAVVVRAPDARWGEVPVAVVAAAPHVTREDVLGRLHGRLARYKLPKAVVFLDYDAFPRSTTGKIKRHDVETLLDSRGQLKGDPAP</sequence>
<dbReference type="InterPro" id="IPR025110">
    <property type="entry name" value="AMP-bd_C"/>
</dbReference>
<dbReference type="Gene3D" id="3.40.50.12780">
    <property type="entry name" value="N-terminal domain of ligase-like"/>
    <property type="match status" value="1"/>
</dbReference>
<dbReference type="AlphaFoldDB" id="A0A3B9IH29"/>
<evidence type="ECO:0000256" key="1">
    <source>
        <dbReference type="ARBA" id="ARBA00006432"/>
    </source>
</evidence>
<reference evidence="4 5" key="1">
    <citation type="journal article" date="2018" name="Nat. Biotechnol.">
        <title>A standardized bacterial taxonomy based on genome phylogeny substantially revises the tree of life.</title>
        <authorList>
            <person name="Parks D.H."/>
            <person name="Chuvochina M."/>
            <person name="Waite D.W."/>
            <person name="Rinke C."/>
            <person name="Skarshewski A."/>
            <person name="Chaumeil P.A."/>
            <person name="Hugenholtz P."/>
        </authorList>
    </citation>
    <scope>NUCLEOTIDE SEQUENCE [LARGE SCALE GENOMIC DNA]</scope>
    <source>
        <strain evidence="4">UBA8739</strain>
    </source>
</reference>
<dbReference type="GO" id="GO:0031956">
    <property type="term" value="F:medium-chain fatty acid-CoA ligase activity"/>
    <property type="evidence" value="ECO:0007669"/>
    <property type="project" value="TreeGrafter"/>
</dbReference>